<evidence type="ECO:0000313" key="2">
    <source>
        <dbReference type="Proteomes" id="UP000565078"/>
    </source>
</evidence>
<protein>
    <submittedName>
        <fullName evidence="1">Uncharacterized protein</fullName>
    </submittedName>
</protein>
<reference evidence="2" key="1">
    <citation type="journal article" date="2020" name="bioRxiv">
        <title>A rank-normalized archaeal taxonomy based on genome phylogeny resolves widespread incomplete and uneven classifications.</title>
        <authorList>
            <person name="Rinke C."/>
            <person name="Chuvochina M."/>
            <person name="Mussig A.J."/>
            <person name="Chaumeil P.-A."/>
            <person name="Waite D.W."/>
            <person name="Whitman W.B."/>
            <person name="Parks D.H."/>
            <person name="Hugenholtz P."/>
        </authorList>
    </citation>
    <scope>NUCLEOTIDE SEQUENCE [LARGE SCALE GENOMIC DNA]</scope>
</reference>
<dbReference type="Proteomes" id="UP000565078">
    <property type="component" value="Unassembled WGS sequence"/>
</dbReference>
<sequence>MKVPANTKLARKYVELAFRYARKYPSSANYGALSRYTMSENGRVKFFCRVVRQSIRNREISDILVYHKKHNLSFVIARNKIANFALSKFHGDRSLATAFLESQFKNVDAQFDEVTNVVKKFVKNNRGFKTEDDQDAASIMLKHQSKGDLAVIGRTLRAAIKLISENSV</sequence>
<proteinExistence type="predicted"/>
<dbReference type="EMBL" id="DUGC01000074">
    <property type="protein sequence ID" value="HIH09964.1"/>
    <property type="molecule type" value="Genomic_DNA"/>
</dbReference>
<comment type="caution">
    <text evidence="1">The sequence shown here is derived from an EMBL/GenBank/DDBJ whole genome shotgun (WGS) entry which is preliminary data.</text>
</comment>
<dbReference type="AlphaFoldDB" id="A0A7J4IYN7"/>
<accession>A0A7J4IYN7</accession>
<organism evidence="1 2">
    <name type="scientific">Candidatus Iainarchaeum sp</name>
    <dbReference type="NCBI Taxonomy" id="3101447"/>
    <lineage>
        <taxon>Archaea</taxon>
        <taxon>Candidatus Iainarchaeota</taxon>
        <taxon>Candidatus Iainarchaeia</taxon>
        <taxon>Candidatus Iainarchaeales</taxon>
        <taxon>Candidatus Iainarchaeaceae</taxon>
        <taxon>Candidatus Iainarchaeum</taxon>
    </lineage>
</organism>
<gene>
    <name evidence="1" type="ORF">HA254_04835</name>
</gene>
<evidence type="ECO:0000313" key="1">
    <source>
        <dbReference type="EMBL" id="HIH09964.1"/>
    </source>
</evidence>
<name>A0A7J4IYN7_9ARCH</name>